<gene>
    <name evidence="2" type="ORF">BD289DRAFT_448235</name>
</gene>
<dbReference type="EMBL" id="KZ678810">
    <property type="protein sequence ID" value="PSR75018.1"/>
    <property type="molecule type" value="Genomic_DNA"/>
</dbReference>
<reference evidence="2 3" key="1">
    <citation type="journal article" date="2018" name="Mycol. Prog.">
        <title>Coniella lustricola, a new species from submerged detritus.</title>
        <authorList>
            <person name="Raudabaugh D.B."/>
            <person name="Iturriaga T."/>
            <person name="Carver A."/>
            <person name="Mondo S."/>
            <person name="Pangilinan J."/>
            <person name="Lipzen A."/>
            <person name="He G."/>
            <person name="Amirebrahimi M."/>
            <person name="Grigoriev I.V."/>
            <person name="Miller A.N."/>
        </authorList>
    </citation>
    <scope>NUCLEOTIDE SEQUENCE [LARGE SCALE GENOMIC DNA]</scope>
    <source>
        <strain evidence="2 3">B22-T-1</strain>
    </source>
</reference>
<keyword evidence="1" id="KW-0812">Transmembrane</keyword>
<proteinExistence type="predicted"/>
<name>A0A2T2ZSC7_9PEZI</name>
<protein>
    <submittedName>
        <fullName evidence="2">Uncharacterized protein</fullName>
    </submittedName>
</protein>
<accession>A0A2T2ZSC7</accession>
<feature type="transmembrane region" description="Helical" evidence="1">
    <location>
        <begin position="12"/>
        <end position="41"/>
    </location>
</feature>
<dbReference type="InParanoid" id="A0A2T2ZSC7"/>
<evidence type="ECO:0000256" key="1">
    <source>
        <dbReference type="SAM" id="Phobius"/>
    </source>
</evidence>
<dbReference type="Proteomes" id="UP000241462">
    <property type="component" value="Unassembled WGS sequence"/>
</dbReference>
<keyword evidence="1" id="KW-0472">Membrane</keyword>
<feature type="transmembrane region" description="Helical" evidence="1">
    <location>
        <begin position="53"/>
        <end position="73"/>
    </location>
</feature>
<keyword evidence="1" id="KW-1133">Transmembrane helix</keyword>
<dbReference type="AlphaFoldDB" id="A0A2T2ZSC7"/>
<evidence type="ECO:0000313" key="2">
    <source>
        <dbReference type="EMBL" id="PSR75018.1"/>
    </source>
</evidence>
<keyword evidence="3" id="KW-1185">Reference proteome</keyword>
<evidence type="ECO:0000313" key="3">
    <source>
        <dbReference type="Proteomes" id="UP000241462"/>
    </source>
</evidence>
<organism evidence="2 3">
    <name type="scientific">Coniella lustricola</name>
    <dbReference type="NCBI Taxonomy" id="2025994"/>
    <lineage>
        <taxon>Eukaryota</taxon>
        <taxon>Fungi</taxon>
        <taxon>Dikarya</taxon>
        <taxon>Ascomycota</taxon>
        <taxon>Pezizomycotina</taxon>
        <taxon>Sordariomycetes</taxon>
        <taxon>Sordariomycetidae</taxon>
        <taxon>Diaporthales</taxon>
        <taxon>Schizoparmaceae</taxon>
        <taxon>Coniella</taxon>
    </lineage>
</organism>
<sequence>MRRMDGWMDDCLFLAYYNSLLVFFFLFFSSLSYCFYVYYYYYYFFTSCFLARSLSVCLFVSFRVCFLLWLIVLS</sequence>